<keyword evidence="3" id="KW-0489">Methyltransferase</keyword>
<dbReference type="Gene3D" id="3.40.50.150">
    <property type="entry name" value="Vaccinia Virus protein VP39"/>
    <property type="match status" value="1"/>
</dbReference>
<dbReference type="EC" id="2.1.1.222" evidence="3"/>
<dbReference type="EMBL" id="JBHUCO010000045">
    <property type="protein sequence ID" value="MFD1522337.1"/>
    <property type="molecule type" value="Genomic_DNA"/>
</dbReference>
<evidence type="ECO:0000259" key="1">
    <source>
        <dbReference type="Pfam" id="PF13847"/>
    </source>
</evidence>
<comment type="caution">
    <text evidence="3">The sequence shown here is derived from an EMBL/GenBank/DDBJ whole genome shotgun (WGS) entry which is preliminary data.</text>
</comment>
<feature type="domain" description="Methyltransferase" evidence="1">
    <location>
        <begin position="180"/>
        <end position="287"/>
    </location>
</feature>
<dbReference type="GO" id="GO:0032259">
    <property type="term" value="P:methylation"/>
    <property type="evidence" value="ECO:0007669"/>
    <property type="project" value="UniProtKB-KW"/>
</dbReference>
<evidence type="ECO:0000313" key="4">
    <source>
        <dbReference type="Proteomes" id="UP001597114"/>
    </source>
</evidence>
<dbReference type="Pfam" id="PF21320">
    <property type="entry name" value="WHD_Rv2258c"/>
    <property type="match status" value="1"/>
</dbReference>
<dbReference type="InterPro" id="IPR036390">
    <property type="entry name" value="WH_DNA-bd_sf"/>
</dbReference>
<dbReference type="SUPFAM" id="SSF53335">
    <property type="entry name" value="S-adenosyl-L-methionine-dependent methyltransferases"/>
    <property type="match status" value="1"/>
</dbReference>
<sequence>MQIDETVAGLLQERIIADAGGAMAIPLALLGDRLGLFDALAGGGPATASELAERTGLAERYVREWLLVMAASRYITYQNDPERTSASTAMYYLTPEQAAFFTDTESPYYMVGAFQTFSSAPRTFDRLVEAFRTGDGIGWHEHDDDTYIGNERFFRPAYKAHLVRSWIPALNGLHQRLIDGVRAADVGCGLGASTIILAQAYPATEWTGIDSHPRSIELARSRAADAGVSDRIDFQQASAAELSGPYDFVAFLDCLHDMPDPLGALHAARAAMFSDGYVMLVEPKSSDDITDGLHPLGRMMAAASVFVCLPSGLSAAPATGLGNQAGPTRTLQLAHEAGFSTARIALSTPFNLVYELRP</sequence>
<reference evidence="4" key="1">
    <citation type="journal article" date="2019" name="Int. J. Syst. Evol. Microbiol.">
        <title>The Global Catalogue of Microorganisms (GCM) 10K type strain sequencing project: providing services to taxonomists for standard genome sequencing and annotation.</title>
        <authorList>
            <consortium name="The Broad Institute Genomics Platform"/>
            <consortium name="The Broad Institute Genome Sequencing Center for Infectious Disease"/>
            <person name="Wu L."/>
            <person name="Ma J."/>
        </authorList>
    </citation>
    <scope>NUCLEOTIDE SEQUENCE [LARGE SCALE GENOMIC DNA]</scope>
    <source>
        <strain evidence="4">CCM 7043</strain>
    </source>
</reference>
<dbReference type="InterPro" id="IPR053173">
    <property type="entry name" value="SAM-binding_MTase"/>
</dbReference>
<dbReference type="PANTHER" id="PTHR45128">
    <property type="entry name" value="METHYLTRANSFERASE TYPE 11"/>
    <property type="match status" value="1"/>
</dbReference>
<dbReference type="CDD" id="cd02440">
    <property type="entry name" value="AdoMet_MTases"/>
    <property type="match status" value="1"/>
</dbReference>
<dbReference type="Pfam" id="PF13847">
    <property type="entry name" value="Methyltransf_31"/>
    <property type="match status" value="1"/>
</dbReference>
<dbReference type="PANTHER" id="PTHR45128:SF2">
    <property type="entry name" value="METHYLTRANSFERASE DOMAIN-CONTAINING PROTEIN"/>
    <property type="match status" value="1"/>
</dbReference>
<dbReference type="Proteomes" id="UP001597114">
    <property type="component" value="Unassembled WGS sequence"/>
</dbReference>
<feature type="domain" description="S-adenosylmethionine-dependent methyltransferase Rv2258c-like winged HTH" evidence="2">
    <location>
        <begin position="29"/>
        <end position="102"/>
    </location>
</feature>
<dbReference type="Gene3D" id="1.10.10.10">
    <property type="entry name" value="Winged helix-like DNA-binding domain superfamily/Winged helix DNA-binding domain"/>
    <property type="match status" value="1"/>
</dbReference>
<accession>A0ABW4F4N9</accession>
<evidence type="ECO:0000259" key="2">
    <source>
        <dbReference type="Pfam" id="PF21320"/>
    </source>
</evidence>
<dbReference type="InterPro" id="IPR036388">
    <property type="entry name" value="WH-like_DNA-bd_sf"/>
</dbReference>
<organism evidence="3 4">
    <name type="scientific">Pseudonocardia yunnanensis</name>
    <dbReference type="NCBI Taxonomy" id="58107"/>
    <lineage>
        <taxon>Bacteria</taxon>
        <taxon>Bacillati</taxon>
        <taxon>Actinomycetota</taxon>
        <taxon>Actinomycetes</taxon>
        <taxon>Pseudonocardiales</taxon>
        <taxon>Pseudonocardiaceae</taxon>
        <taxon>Pseudonocardia</taxon>
    </lineage>
</organism>
<dbReference type="EC" id="2.1.1.64" evidence="3"/>
<name>A0ABW4F4N9_9PSEU</name>
<protein>
    <submittedName>
        <fullName evidence="3">Class I SAM-dependent methyltransferase</fullName>
        <ecNumber evidence="3">2.1.1.222</ecNumber>
        <ecNumber evidence="3">2.1.1.64</ecNumber>
    </submittedName>
</protein>
<dbReference type="GO" id="GO:0102208">
    <property type="term" value="F:2-polyprenyl-6-hydroxyphenol methylase activity"/>
    <property type="evidence" value="ECO:0007669"/>
    <property type="project" value="UniProtKB-EC"/>
</dbReference>
<keyword evidence="4" id="KW-1185">Reference proteome</keyword>
<keyword evidence="3" id="KW-0808">Transferase</keyword>
<dbReference type="GO" id="GO:0061542">
    <property type="term" value="F:3-demethylubiquinol 3-O-methyltransferase activity"/>
    <property type="evidence" value="ECO:0007669"/>
    <property type="project" value="UniProtKB-EC"/>
</dbReference>
<dbReference type="InterPro" id="IPR048711">
    <property type="entry name" value="WHD_Rv2258c"/>
</dbReference>
<dbReference type="SUPFAM" id="SSF46785">
    <property type="entry name" value="Winged helix' DNA-binding domain"/>
    <property type="match status" value="1"/>
</dbReference>
<dbReference type="InterPro" id="IPR025714">
    <property type="entry name" value="Methyltranfer_dom"/>
</dbReference>
<dbReference type="InterPro" id="IPR029063">
    <property type="entry name" value="SAM-dependent_MTases_sf"/>
</dbReference>
<proteinExistence type="predicted"/>
<gene>
    <name evidence="3" type="ORF">ACFSJD_32900</name>
</gene>
<dbReference type="RefSeq" id="WP_344723702.1">
    <property type="nucleotide sequence ID" value="NZ_BAAAUS010000023.1"/>
</dbReference>
<evidence type="ECO:0000313" key="3">
    <source>
        <dbReference type="EMBL" id="MFD1522337.1"/>
    </source>
</evidence>